<dbReference type="STRING" id="1423727.FC34_GL000955"/>
<feature type="chain" id="PRO_5038610608" description="Type VII secretion system protein EssD-like domain-containing protein" evidence="2">
    <location>
        <begin position="23"/>
        <end position="295"/>
    </location>
</feature>
<feature type="compositionally biased region" description="Low complexity" evidence="1">
    <location>
        <begin position="28"/>
        <end position="47"/>
    </location>
</feature>
<dbReference type="PROSITE" id="PS51257">
    <property type="entry name" value="PROKAR_LIPOPROTEIN"/>
    <property type="match status" value="1"/>
</dbReference>
<dbReference type="Proteomes" id="UP000051672">
    <property type="component" value="Unassembled WGS sequence"/>
</dbReference>
<feature type="signal peptide" evidence="2">
    <location>
        <begin position="1"/>
        <end position="22"/>
    </location>
</feature>
<gene>
    <name evidence="4" type="ORF">FC34_GL000955</name>
</gene>
<dbReference type="Pfam" id="PF13930">
    <property type="entry name" value="Endonuclea_NS_2"/>
    <property type="match status" value="1"/>
</dbReference>
<organism evidence="4 5">
    <name type="scientific">Lacticaseibacillus brantae DSM 23927</name>
    <dbReference type="NCBI Taxonomy" id="1423727"/>
    <lineage>
        <taxon>Bacteria</taxon>
        <taxon>Bacillati</taxon>
        <taxon>Bacillota</taxon>
        <taxon>Bacilli</taxon>
        <taxon>Lactobacillales</taxon>
        <taxon>Lactobacillaceae</taxon>
        <taxon>Lacticaseibacillus</taxon>
    </lineage>
</organism>
<dbReference type="AlphaFoldDB" id="A0A0R2B790"/>
<evidence type="ECO:0000313" key="4">
    <source>
        <dbReference type="EMBL" id="KRM71974.1"/>
    </source>
</evidence>
<dbReference type="EMBL" id="AYZQ01000002">
    <property type="protein sequence ID" value="KRM71974.1"/>
    <property type="molecule type" value="Genomic_DNA"/>
</dbReference>
<sequence>MKKFVPVLLVLGLLLSGCQVQSNANKASQSETTNTTSQQVQSTQSSSPAANQATSDGQQLAQVPFDIAKYPEYFMPVNNNDPVFVGAFKATVAAAQQKGEILPQVNYSGLDGLGRTQMVTAIVTEQMVTAHSSRVTKRPAFPAATKIAGEFADGQYNTVTHQWHGQVRNNKIMQLPGYRGYIYNKSHLLAWSLGGDMLTHNVILGTRAQNVGSNQQKDPGGMAYSETVTRDYLAAHPDDAVAYQAIPIYAGTELVPRGVWVIAQAIKQPQALNVNVWTFNTQLGASINYQTGAVH</sequence>
<evidence type="ECO:0000313" key="5">
    <source>
        <dbReference type="Proteomes" id="UP000051672"/>
    </source>
</evidence>
<name>A0A0R2B790_9LACO</name>
<dbReference type="Gene3D" id="3.40.570.10">
    <property type="entry name" value="Extracellular Endonuclease, subunit A"/>
    <property type="match status" value="1"/>
</dbReference>
<proteinExistence type="predicted"/>
<feature type="compositionally biased region" description="Polar residues" evidence="1">
    <location>
        <begin position="48"/>
        <end position="57"/>
    </location>
</feature>
<protein>
    <recommendedName>
        <fullName evidence="3">Type VII secretion system protein EssD-like domain-containing protein</fullName>
    </recommendedName>
</protein>
<keyword evidence="2" id="KW-0732">Signal</keyword>
<keyword evidence="5" id="KW-1185">Reference proteome</keyword>
<dbReference type="OrthoDB" id="9783680at2"/>
<feature type="domain" description="Type VII secretion system protein EssD-like" evidence="3">
    <location>
        <begin position="171"/>
        <end position="264"/>
    </location>
</feature>
<accession>A0A0R2B790</accession>
<reference evidence="4 5" key="1">
    <citation type="journal article" date="2015" name="Genome Announc.">
        <title>Expanding the biotechnology potential of lactobacilli through comparative genomics of 213 strains and associated genera.</title>
        <authorList>
            <person name="Sun Z."/>
            <person name="Harris H.M."/>
            <person name="McCann A."/>
            <person name="Guo C."/>
            <person name="Argimon S."/>
            <person name="Zhang W."/>
            <person name="Yang X."/>
            <person name="Jeffery I.B."/>
            <person name="Cooney J.C."/>
            <person name="Kagawa T.F."/>
            <person name="Liu W."/>
            <person name="Song Y."/>
            <person name="Salvetti E."/>
            <person name="Wrobel A."/>
            <person name="Rasinkangas P."/>
            <person name="Parkhill J."/>
            <person name="Rea M.C."/>
            <person name="O'Sullivan O."/>
            <person name="Ritari J."/>
            <person name="Douillard F.P."/>
            <person name="Paul Ross R."/>
            <person name="Yang R."/>
            <person name="Briner A.E."/>
            <person name="Felis G.E."/>
            <person name="de Vos W.M."/>
            <person name="Barrangou R."/>
            <person name="Klaenhammer T.R."/>
            <person name="Caufield P.W."/>
            <person name="Cui Y."/>
            <person name="Zhang H."/>
            <person name="O'Toole P.W."/>
        </authorList>
    </citation>
    <scope>NUCLEOTIDE SEQUENCE [LARGE SCALE GENOMIC DNA]</scope>
    <source>
        <strain evidence="4 5">DSM 23927</strain>
    </source>
</reference>
<feature type="region of interest" description="Disordered" evidence="1">
    <location>
        <begin position="24"/>
        <end position="57"/>
    </location>
</feature>
<dbReference type="InterPro" id="IPR044929">
    <property type="entry name" value="DNA/RNA_non-sp_Endonuclease_sf"/>
</dbReference>
<evidence type="ECO:0000256" key="1">
    <source>
        <dbReference type="SAM" id="MobiDB-lite"/>
    </source>
</evidence>
<evidence type="ECO:0000259" key="3">
    <source>
        <dbReference type="Pfam" id="PF13930"/>
    </source>
</evidence>
<dbReference type="RefSeq" id="WP_057894249.1">
    <property type="nucleotide sequence ID" value="NZ_AYZQ01000002.1"/>
</dbReference>
<dbReference type="InterPro" id="IPR044927">
    <property type="entry name" value="Endonuclea_NS_2"/>
</dbReference>
<comment type="caution">
    <text evidence="4">The sequence shown here is derived from an EMBL/GenBank/DDBJ whole genome shotgun (WGS) entry which is preliminary data.</text>
</comment>
<dbReference type="PATRIC" id="fig|1423727.3.peg.961"/>
<evidence type="ECO:0000256" key="2">
    <source>
        <dbReference type="SAM" id="SignalP"/>
    </source>
</evidence>